<keyword evidence="3" id="KW-0328">Glycosyltransferase</keyword>
<dbReference type="Pfam" id="PF00535">
    <property type="entry name" value="Glycos_transf_2"/>
    <property type="match status" value="1"/>
</dbReference>
<comment type="similarity">
    <text evidence="2">Belongs to the glycosyltransferase 2 family.</text>
</comment>
<dbReference type="InterPro" id="IPR001173">
    <property type="entry name" value="Glyco_trans_2-like"/>
</dbReference>
<accession>A0ABP8YAR4</accession>
<evidence type="ECO:0000256" key="4">
    <source>
        <dbReference type="ARBA" id="ARBA00022679"/>
    </source>
</evidence>
<reference evidence="7" key="1">
    <citation type="journal article" date="2019" name="Int. J. Syst. Evol. Microbiol.">
        <title>The Global Catalogue of Microorganisms (GCM) 10K type strain sequencing project: providing services to taxonomists for standard genome sequencing and annotation.</title>
        <authorList>
            <consortium name="The Broad Institute Genomics Platform"/>
            <consortium name="The Broad Institute Genome Sequencing Center for Infectious Disease"/>
            <person name="Wu L."/>
            <person name="Ma J."/>
        </authorList>
    </citation>
    <scope>NUCLEOTIDE SEQUENCE [LARGE SCALE GENOMIC DNA]</scope>
    <source>
        <strain evidence="7">JCM 18532</strain>
    </source>
</reference>
<evidence type="ECO:0000313" key="6">
    <source>
        <dbReference type="EMBL" id="GAA4723772.1"/>
    </source>
</evidence>
<evidence type="ECO:0000256" key="3">
    <source>
        <dbReference type="ARBA" id="ARBA00022676"/>
    </source>
</evidence>
<keyword evidence="4" id="KW-0808">Transferase</keyword>
<dbReference type="PANTHER" id="PTHR43179:SF12">
    <property type="entry name" value="GALACTOFURANOSYLTRANSFERASE GLFT2"/>
    <property type="match status" value="1"/>
</dbReference>
<proteinExistence type="inferred from homology"/>
<sequence>MSQPTSEGLPYGFRVRIGADVRVHDGGRTLVGGSPLRVLRLKEPAPALARGQILEVAGPASATVAERLLAANLAEPVLGPTADTGEVTVVVPIRDRADRLDRLLGALVGLPVIVVDDASRDPAAVAAVAWRHGARLIELPDNVGPAGARNAGIAEVRTPYVAFVDSDVVVEAAALRGLAGHFADPRVAAVGPRVQGVARSADPRRFERWDVDGLSLDLGEVPALVRPWSKVGWLPSACLLVRMADLEAGAFDEGRRVGEDVDLVWRLIQAGRHVRYDPAYVASHDSRVTWSTWLGRKAFYGTGGAWLAQRHGDWMAPAVLSPVPAVGAVALLAQRRWSVPVALGCVGLVRHRLGRTLPDTPDRGRLATELTAEVAVSTLRQGSHLLLRHWWPGAAAAAVVSRRARQAVAAAMVWDLLDHREVPLARAPEAFVARRLDDLAYGAGLWWGAARARSARVLVPRITGLRRSRAPRQAA</sequence>
<dbReference type="InterPro" id="IPR029044">
    <property type="entry name" value="Nucleotide-diphossugar_trans"/>
</dbReference>
<evidence type="ECO:0000256" key="1">
    <source>
        <dbReference type="ARBA" id="ARBA00004776"/>
    </source>
</evidence>
<comment type="pathway">
    <text evidence="1">Cell wall biogenesis; cell wall polysaccharide biosynthesis.</text>
</comment>
<name>A0ABP8YAR4_9ACTN</name>
<evidence type="ECO:0000256" key="2">
    <source>
        <dbReference type="ARBA" id="ARBA00006739"/>
    </source>
</evidence>
<dbReference type="InterPro" id="IPR023981">
    <property type="entry name" value="MftF"/>
</dbReference>
<comment type="caution">
    <text evidence="6">The sequence shown here is derived from an EMBL/GenBank/DDBJ whole genome shotgun (WGS) entry which is preliminary data.</text>
</comment>
<keyword evidence="7" id="KW-1185">Reference proteome</keyword>
<evidence type="ECO:0000259" key="5">
    <source>
        <dbReference type="Pfam" id="PF00535"/>
    </source>
</evidence>
<dbReference type="RefSeq" id="WP_345524707.1">
    <property type="nucleotide sequence ID" value="NZ_BAABKN010000004.1"/>
</dbReference>
<dbReference type="Gene3D" id="3.90.550.10">
    <property type="entry name" value="Spore Coat Polysaccharide Biosynthesis Protein SpsA, Chain A"/>
    <property type="match status" value="1"/>
</dbReference>
<evidence type="ECO:0000313" key="7">
    <source>
        <dbReference type="Proteomes" id="UP001499882"/>
    </source>
</evidence>
<dbReference type="NCBIfam" id="TIGR03965">
    <property type="entry name" value="mycofact_glyco"/>
    <property type="match status" value="1"/>
</dbReference>
<gene>
    <name evidence="6" type="primary">mftF</name>
    <name evidence="6" type="ORF">GCM10023350_02550</name>
</gene>
<dbReference type="PANTHER" id="PTHR43179">
    <property type="entry name" value="RHAMNOSYLTRANSFERASE WBBL"/>
    <property type="match status" value="1"/>
</dbReference>
<dbReference type="Proteomes" id="UP001499882">
    <property type="component" value="Unassembled WGS sequence"/>
</dbReference>
<dbReference type="EMBL" id="BAABKN010000004">
    <property type="protein sequence ID" value="GAA4723772.1"/>
    <property type="molecule type" value="Genomic_DNA"/>
</dbReference>
<protein>
    <submittedName>
        <fullName evidence="6">Mycofactocin biosynthesis glycosyltransferase MftF</fullName>
    </submittedName>
</protein>
<organism evidence="6 7">
    <name type="scientific">Nocardioides endophyticus</name>
    <dbReference type="NCBI Taxonomy" id="1353775"/>
    <lineage>
        <taxon>Bacteria</taxon>
        <taxon>Bacillati</taxon>
        <taxon>Actinomycetota</taxon>
        <taxon>Actinomycetes</taxon>
        <taxon>Propionibacteriales</taxon>
        <taxon>Nocardioidaceae</taxon>
        <taxon>Nocardioides</taxon>
    </lineage>
</organism>
<feature type="domain" description="Glycosyltransferase 2-like" evidence="5">
    <location>
        <begin position="88"/>
        <end position="196"/>
    </location>
</feature>
<dbReference type="SUPFAM" id="SSF53448">
    <property type="entry name" value="Nucleotide-diphospho-sugar transferases"/>
    <property type="match status" value="1"/>
</dbReference>